<accession>R9GNX2</accession>
<feature type="domain" description="Response regulatory" evidence="3">
    <location>
        <begin position="17"/>
        <end position="130"/>
    </location>
</feature>
<dbReference type="GO" id="GO:0000160">
    <property type="term" value="P:phosphorelay signal transduction system"/>
    <property type="evidence" value="ECO:0007669"/>
    <property type="project" value="InterPro"/>
</dbReference>
<gene>
    <name evidence="4" type="ORF">ADIARSV_3495</name>
</gene>
<dbReference type="InterPro" id="IPR050595">
    <property type="entry name" value="Bact_response_regulator"/>
</dbReference>
<dbReference type="SUPFAM" id="SSF52172">
    <property type="entry name" value="CheY-like"/>
    <property type="match status" value="1"/>
</dbReference>
<dbReference type="InterPro" id="IPR011006">
    <property type="entry name" value="CheY-like_superfamily"/>
</dbReference>
<dbReference type="SMART" id="SM00448">
    <property type="entry name" value="REC"/>
    <property type="match status" value="1"/>
</dbReference>
<sequence length="134" mass="15238">MIFGLYSIQLLINKMKKILVIEDDYDIGFTVEMALADEYVVMVLNEAFHIISSLHDFLPDLILIDNSIGPREAPEIINEIRSFDAYQNIPFVLFSAHPNIEKIADDILANAYLAKPFDLDDLYSCIEGVLELNN</sequence>
<evidence type="ECO:0000259" key="3">
    <source>
        <dbReference type="PROSITE" id="PS50110"/>
    </source>
</evidence>
<dbReference type="AlphaFoldDB" id="R9GNX2"/>
<dbReference type="PROSITE" id="PS50110">
    <property type="entry name" value="RESPONSE_REGULATORY"/>
    <property type="match status" value="1"/>
</dbReference>
<name>R9GNX2_9SPHI</name>
<evidence type="ECO:0000256" key="2">
    <source>
        <dbReference type="PROSITE-ProRule" id="PRU00169"/>
    </source>
</evidence>
<evidence type="ECO:0000313" key="4">
    <source>
        <dbReference type="EMBL" id="EOR93416.1"/>
    </source>
</evidence>
<dbReference type="PANTHER" id="PTHR44591:SF3">
    <property type="entry name" value="RESPONSE REGULATORY DOMAIN-CONTAINING PROTEIN"/>
    <property type="match status" value="1"/>
</dbReference>
<keyword evidence="1 2" id="KW-0597">Phosphoprotein</keyword>
<dbReference type="InterPro" id="IPR001789">
    <property type="entry name" value="Sig_transdc_resp-reg_receiver"/>
</dbReference>
<proteinExistence type="predicted"/>
<organism evidence="4 5">
    <name type="scientific">Arcticibacter svalbardensis MN12-7</name>
    <dbReference type="NCBI Taxonomy" id="1150600"/>
    <lineage>
        <taxon>Bacteria</taxon>
        <taxon>Pseudomonadati</taxon>
        <taxon>Bacteroidota</taxon>
        <taxon>Sphingobacteriia</taxon>
        <taxon>Sphingobacteriales</taxon>
        <taxon>Sphingobacteriaceae</taxon>
        <taxon>Arcticibacter</taxon>
    </lineage>
</organism>
<dbReference type="eggNOG" id="COG0745">
    <property type="taxonomic scope" value="Bacteria"/>
</dbReference>
<evidence type="ECO:0000313" key="5">
    <source>
        <dbReference type="Proteomes" id="UP000014174"/>
    </source>
</evidence>
<reference evidence="4 5" key="1">
    <citation type="journal article" date="2013" name="Genome Announc.">
        <title>Draft Genome Sequence of Arcticibacter svalbardensis Strain MN12-7T, a Member of the Family Sphingobacteriaceae Isolated from an Arctic Soil Sample.</title>
        <authorList>
            <person name="Shivaji S."/>
            <person name="Ara S."/>
            <person name="Prasad S."/>
            <person name="Manasa B.P."/>
            <person name="Begum Z."/>
            <person name="Singh A."/>
            <person name="Kumar Pinnaka A."/>
        </authorList>
    </citation>
    <scope>NUCLEOTIDE SEQUENCE [LARGE SCALE GENOMIC DNA]</scope>
    <source>
        <strain evidence="4 5">MN12-7</strain>
    </source>
</reference>
<dbReference type="STRING" id="1150600.ADIARSV_3495"/>
<protein>
    <submittedName>
        <fullName evidence="4">Response regulator</fullName>
    </submittedName>
</protein>
<dbReference type="Proteomes" id="UP000014174">
    <property type="component" value="Unassembled WGS sequence"/>
</dbReference>
<dbReference type="Pfam" id="PF00072">
    <property type="entry name" value="Response_reg"/>
    <property type="match status" value="1"/>
</dbReference>
<dbReference type="PANTHER" id="PTHR44591">
    <property type="entry name" value="STRESS RESPONSE REGULATOR PROTEIN 1"/>
    <property type="match status" value="1"/>
</dbReference>
<evidence type="ECO:0000256" key="1">
    <source>
        <dbReference type="ARBA" id="ARBA00022553"/>
    </source>
</evidence>
<dbReference type="Gene3D" id="3.40.50.2300">
    <property type="match status" value="1"/>
</dbReference>
<keyword evidence="5" id="KW-1185">Reference proteome</keyword>
<comment type="caution">
    <text evidence="4">The sequence shown here is derived from an EMBL/GenBank/DDBJ whole genome shotgun (WGS) entry which is preliminary data.</text>
</comment>
<feature type="modified residue" description="4-aspartylphosphate" evidence="2">
    <location>
        <position position="65"/>
    </location>
</feature>
<dbReference type="EMBL" id="AQPN01000116">
    <property type="protein sequence ID" value="EOR93416.1"/>
    <property type="molecule type" value="Genomic_DNA"/>
</dbReference>